<dbReference type="CDD" id="cd12148">
    <property type="entry name" value="fungal_TF_MHR"/>
    <property type="match status" value="1"/>
</dbReference>
<dbReference type="AlphaFoldDB" id="A0A8H7APV8"/>
<proteinExistence type="predicted"/>
<keyword evidence="2" id="KW-0238">DNA-binding</keyword>
<feature type="region of interest" description="Disordered" evidence="6">
    <location>
        <begin position="413"/>
        <end position="474"/>
    </location>
</feature>
<feature type="compositionally biased region" description="Low complexity" evidence="6">
    <location>
        <begin position="177"/>
        <end position="186"/>
    </location>
</feature>
<keyword evidence="5" id="KW-0175">Coiled coil</keyword>
<dbReference type="PANTHER" id="PTHR47785:SF4">
    <property type="entry name" value="ZN(II)2CYS6 TRANSCRIPTION FACTOR (EUROFUNG)"/>
    <property type="match status" value="1"/>
</dbReference>
<keyword evidence="3" id="KW-0804">Transcription</keyword>
<evidence type="ECO:0000259" key="7">
    <source>
        <dbReference type="PROSITE" id="PS50048"/>
    </source>
</evidence>
<feature type="compositionally biased region" description="Polar residues" evidence="6">
    <location>
        <begin position="15"/>
        <end position="43"/>
    </location>
</feature>
<feature type="region of interest" description="Disordered" evidence="6">
    <location>
        <begin position="1"/>
        <end position="138"/>
    </location>
</feature>
<evidence type="ECO:0000256" key="4">
    <source>
        <dbReference type="ARBA" id="ARBA00023242"/>
    </source>
</evidence>
<feature type="compositionally biased region" description="Basic and acidic residues" evidence="6">
    <location>
        <begin position="1"/>
        <end position="10"/>
    </location>
</feature>
<feature type="compositionally biased region" description="Polar residues" evidence="6">
    <location>
        <begin position="1040"/>
        <end position="1049"/>
    </location>
</feature>
<dbReference type="OrthoDB" id="5244761at2759"/>
<dbReference type="SUPFAM" id="SSF57701">
    <property type="entry name" value="Zn2/Cys6 DNA-binding domain"/>
    <property type="match status" value="1"/>
</dbReference>
<dbReference type="EMBL" id="JAACFV010000007">
    <property type="protein sequence ID" value="KAF7513113.1"/>
    <property type="molecule type" value="Genomic_DNA"/>
</dbReference>
<dbReference type="InterPro" id="IPR001138">
    <property type="entry name" value="Zn2Cys6_DnaBD"/>
</dbReference>
<feature type="compositionally biased region" description="Low complexity" evidence="6">
    <location>
        <begin position="582"/>
        <end position="599"/>
    </location>
</feature>
<dbReference type="GO" id="GO:0008270">
    <property type="term" value="F:zinc ion binding"/>
    <property type="evidence" value="ECO:0007669"/>
    <property type="project" value="InterPro"/>
</dbReference>
<evidence type="ECO:0000313" key="9">
    <source>
        <dbReference type="Proteomes" id="UP000606974"/>
    </source>
</evidence>
<evidence type="ECO:0000256" key="3">
    <source>
        <dbReference type="ARBA" id="ARBA00023163"/>
    </source>
</evidence>
<dbReference type="CDD" id="cd00067">
    <property type="entry name" value="GAL4"/>
    <property type="match status" value="1"/>
</dbReference>
<name>A0A8H7APV8_9EURO</name>
<dbReference type="InterPro" id="IPR053181">
    <property type="entry name" value="EcdB-like_regulator"/>
</dbReference>
<feature type="domain" description="Zn(2)-C6 fungal-type" evidence="7">
    <location>
        <begin position="223"/>
        <end position="252"/>
    </location>
</feature>
<evidence type="ECO:0000256" key="5">
    <source>
        <dbReference type="SAM" id="Coils"/>
    </source>
</evidence>
<evidence type="ECO:0000256" key="1">
    <source>
        <dbReference type="ARBA" id="ARBA00023015"/>
    </source>
</evidence>
<evidence type="ECO:0000256" key="6">
    <source>
        <dbReference type="SAM" id="MobiDB-lite"/>
    </source>
</evidence>
<dbReference type="PROSITE" id="PS50048">
    <property type="entry name" value="ZN2_CY6_FUNGAL_2"/>
    <property type="match status" value="1"/>
</dbReference>
<comment type="caution">
    <text evidence="8">The sequence shown here is derived from an EMBL/GenBank/DDBJ whole genome shotgun (WGS) entry which is preliminary data.</text>
</comment>
<keyword evidence="9" id="KW-1185">Reference proteome</keyword>
<sequence length="1059" mass="116857">MEVAQDEKRLRPNSYAPSPTVQHHQMQASDSASHNYPQPSGAGSNYGAGPAGWAPPPSPFANEPRQSSELSQHSNSYPLPSRENTYPSEVPYGSRAGSISAQPRSPGDGNVQVLHHVNGTLPDGPYQSQQVPPDYRNRGGYVPPDVPPNGSHPTGLHIATGQEVMPGHQPFQQTPHGPYSYPQSAGPGPGPSPVHDTYYQGLPWNHPAVNRERPKKPVRAQQACDSCRTRKAKCDEARPCSHCKDNSLHCTYRDIPPHKQDRNALALEAKIDSIQRELSNLQQATNEKLNRILHAYERIELLSPQKQATASTALQTSASTALQTTATWQSSQGLPVVDSQQGLMSTNPPNHVDFATPANTAIKEENSLPHSHTTAAQNLLLWPSIKEFGLESNPDYVMNEEERRGILRLYGRGEGHDRMDSSQGPASPADSSSSVPTDDSPSPPAESLWGYGFRPPYPSSHGEHPGGLGPDGNPNYEAELVDKYFQSYMKNIYILHPFLDKKTIKDHVVRFKSRYSRDRSGPNRKRKHEADDSVTPGHESYRPSAAANAISVERSVRNAIVLLVLALGMICDHKDPLPASPPASSSTTVPTSAPTPRSSNSDPFSPIADSPYPPLSTRSRVVVTHIPDRHEAERNNVDVIPGLAYYNVACDILGGLRGGYDLSHVQAALLAGLYMGQIAQVLASHDWITQAGKACQVLINPKKFPGQSSTKYVELVKYAYWSCLQLESDILAELQLPQSGVSRYEAFMNKYLPYGIHFSDEEHGVYQTDHKVQAVEVKYYCAQISLRITLNSIHNTLYEKEKLTLQLPIQKSLTVALEGWREITHNCSPEMAWDDNNYLTPDINAARMRAKYYGAKVIINRPTLHAALHDDWSTISRPQSESPFNGQARRISQQTSPTAPLRYHTASMQHQDGYAGSPIQSGSRPVKTVQALKPEIYQGVVACIQAAIRSTTAFDAVPPRLIVTNIFGTGHAQFGNMLILSAAYHSYLQPLVDGRELKNLFTRTIEFLGRNADISPPLKRDMQHLKRLEAQLFPRPALGMTSSFSSTNTEPRETRQSYK</sequence>
<dbReference type="GO" id="GO:0000981">
    <property type="term" value="F:DNA-binding transcription factor activity, RNA polymerase II-specific"/>
    <property type="evidence" value="ECO:0007669"/>
    <property type="project" value="InterPro"/>
</dbReference>
<dbReference type="PROSITE" id="PS00463">
    <property type="entry name" value="ZN2_CY6_FUNGAL_1"/>
    <property type="match status" value="1"/>
</dbReference>
<protein>
    <recommendedName>
        <fullName evidence="7">Zn(2)-C6 fungal-type domain-containing protein</fullName>
    </recommendedName>
</protein>
<dbReference type="InterPro" id="IPR036864">
    <property type="entry name" value="Zn2-C6_fun-type_DNA-bd_sf"/>
</dbReference>
<evidence type="ECO:0000313" key="8">
    <source>
        <dbReference type="EMBL" id="KAF7513113.1"/>
    </source>
</evidence>
<gene>
    <name evidence="8" type="ORF">GJ744_010509</name>
</gene>
<dbReference type="GO" id="GO:0003677">
    <property type="term" value="F:DNA binding"/>
    <property type="evidence" value="ECO:0007669"/>
    <property type="project" value="UniProtKB-KW"/>
</dbReference>
<organism evidence="8 9">
    <name type="scientific">Endocarpon pusillum</name>
    <dbReference type="NCBI Taxonomy" id="364733"/>
    <lineage>
        <taxon>Eukaryota</taxon>
        <taxon>Fungi</taxon>
        <taxon>Dikarya</taxon>
        <taxon>Ascomycota</taxon>
        <taxon>Pezizomycotina</taxon>
        <taxon>Eurotiomycetes</taxon>
        <taxon>Chaetothyriomycetidae</taxon>
        <taxon>Verrucariales</taxon>
        <taxon>Verrucariaceae</taxon>
        <taxon>Endocarpon</taxon>
    </lineage>
</organism>
<dbReference type="SMART" id="SM00066">
    <property type="entry name" value="GAL4"/>
    <property type="match status" value="1"/>
</dbReference>
<evidence type="ECO:0000256" key="2">
    <source>
        <dbReference type="ARBA" id="ARBA00023125"/>
    </source>
</evidence>
<feature type="compositionally biased region" description="Basic and acidic residues" evidence="6">
    <location>
        <begin position="1050"/>
        <end position="1059"/>
    </location>
</feature>
<dbReference type="PANTHER" id="PTHR47785">
    <property type="entry name" value="ZN(II)2CYS6 TRANSCRIPTION FACTOR (EUROFUNG)-RELATED-RELATED"/>
    <property type="match status" value="1"/>
</dbReference>
<feature type="region of interest" description="Disordered" evidence="6">
    <location>
        <begin position="166"/>
        <end position="191"/>
    </location>
</feature>
<feature type="compositionally biased region" description="Polar residues" evidence="6">
    <location>
        <begin position="64"/>
        <end position="87"/>
    </location>
</feature>
<dbReference type="Gene3D" id="4.10.240.10">
    <property type="entry name" value="Zn(2)-C6 fungal-type DNA-binding domain"/>
    <property type="match status" value="1"/>
</dbReference>
<feature type="compositionally biased region" description="Low complexity" evidence="6">
    <location>
        <begin position="421"/>
        <end position="440"/>
    </location>
</feature>
<feature type="region of interest" description="Disordered" evidence="6">
    <location>
        <begin position="877"/>
        <end position="898"/>
    </location>
</feature>
<dbReference type="Proteomes" id="UP000606974">
    <property type="component" value="Unassembled WGS sequence"/>
</dbReference>
<feature type="region of interest" description="Disordered" evidence="6">
    <location>
        <begin position="1038"/>
        <end position="1059"/>
    </location>
</feature>
<accession>A0A8H7APV8</accession>
<feature type="region of interest" description="Disordered" evidence="6">
    <location>
        <begin position="578"/>
        <end position="615"/>
    </location>
</feature>
<reference evidence="8" key="1">
    <citation type="submission" date="2020-02" db="EMBL/GenBank/DDBJ databases">
        <authorList>
            <person name="Palmer J.M."/>
        </authorList>
    </citation>
    <scope>NUCLEOTIDE SEQUENCE</scope>
    <source>
        <strain evidence="8">EPUS1.4</strain>
        <tissue evidence="8">Thallus</tissue>
    </source>
</reference>
<feature type="region of interest" description="Disordered" evidence="6">
    <location>
        <begin position="515"/>
        <end position="543"/>
    </location>
</feature>
<feature type="coiled-coil region" evidence="5">
    <location>
        <begin position="264"/>
        <end position="291"/>
    </location>
</feature>
<dbReference type="Pfam" id="PF00172">
    <property type="entry name" value="Zn_clus"/>
    <property type="match status" value="1"/>
</dbReference>
<keyword evidence="4" id="KW-0539">Nucleus</keyword>
<keyword evidence="1" id="KW-0805">Transcription regulation</keyword>